<keyword evidence="8" id="KW-1185">Reference proteome</keyword>
<protein>
    <submittedName>
        <fullName evidence="7">Uncharacterized protein</fullName>
    </submittedName>
</protein>
<organism evidence="7 8">
    <name type="scientific">Extremus antarcticus</name>
    <dbReference type="NCBI Taxonomy" id="702011"/>
    <lineage>
        <taxon>Eukaryota</taxon>
        <taxon>Fungi</taxon>
        <taxon>Dikarya</taxon>
        <taxon>Ascomycota</taxon>
        <taxon>Pezizomycotina</taxon>
        <taxon>Dothideomycetes</taxon>
        <taxon>Dothideomycetidae</taxon>
        <taxon>Mycosphaerellales</taxon>
        <taxon>Extremaceae</taxon>
        <taxon>Extremus</taxon>
    </lineage>
</organism>
<proteinExistence type="inferred from homology"/>
<evidence type="ECO:0000313" key="8">
    <source>
        <dbReference type="Proteomes" id="UP001271007"/>
    </source>
</evidence>
<name>A0AAJ0GHB6_9PEZI</name>
<evidence type="ECO:0000256" key="4">
    <source>
        <dbReference type="ARBA" id="ARBA00022490"/>
    </source>
</evidence>
<evidence type="ECO:0000256" key="6">
    <source>
        <dbReference type="SAM" id="MobiDB-lite"/>
    </source>
</evidence>
<dbReference type="AlphaFoldDB" id="A0AAJ0GHB6"/>
<feature type="region of interest" description="Disordered" evidence="6">
    <location>
        <begin position="1"/>
        <end position="51"/>
    </location>
</feature>
<feature type="compositionally biased region" description="Polar residues" evidence="6">
    <location>
        <begin position="16"/>
        <end position="43"/>
    </location>
</feature>
<dbReference type="Proteomes" id="UP001271007">
    <property type="component" value="Unassembled WGS sequence"/>
</dbReference>
<dbReference type="Pfam" id="PF08591">
    <property type="entry name" value="RNR_inhib"/>
    <property type="match status" value="1"/>
</dbReference>
<evidence type="ECO:0000256" key="5">
    <source>
        <dbReference type="ARBA" id="ARBA00023242"/>
    </source>
</evidence>
<keyword evidence="5" id="KW-0539">Nucleus</keyword>
<dbReference type="PANTHER" id="PTHR28081">
    <property type="entry name" value="DAMAGE-REGULATED IMPORT FACILITATOR 1-RELATED"/>
    <property type="match status" value="1"/>
</dbReference>
<accession>A0AAJ0GHB6</accession>
<feature type="compositionally biased region" description="Low complexity" evidence="6">
    <location>
        <begin position="148"/>
        <end position="160"/>
    </location>
</feature>
<dbReference type="InterPro" id="IPR013900">
    <property type="entry name" value="RNR_inhibitor"/>
</dbReference>
<dbReference type="GO" id="GO:1990846">
    <property type="term" value="F:ribonucleoside-diphosphate reductase inhibitor activity"/>
    <property type="evidence" value="ECO:0007669"/>
    <property type="project" value="TreeGrafter"/>
</dbReference>
<feature type="region of interest" description="Disordered" evidence="6">
    <location>
        <begin position="137"/>
        <end position="210"/>
    </location>
</feature>
<gene>
    <name evidence="7" type="ORF">LTR09_001763</name>
</gene>
<comment type="similarity">
    <text evidence="3">Belongs to the DIF1/spd1 family.</text>
</comment>
<evidence type="ECO:0000313" key="7">
    <source>
        <dbReference type="EMBL" id="KAK3057579.1"/>
    </source>
</evidence>
<evidence type="ECO:0000256" key="3">
    <source>
        <dbReference type="ARBA" id="ARBA00005459"/>
    </source>
</evidence>
<dbReference type="GO" id="GO:0005634">
    <property type="term" value="C:nucleus"/>
    <property type="evidence" value="ECO:0007669"/>
    <property type="project" value="UniProtKB-SubCell"/>
</dbReference>
<dbReference type="PANTHER" id="PTHR28081:SF1">
    <property type="entry name" value="DAMAGE-REGULATED IMPORT FACILITATOR 1"/>
    <property type="match status" value="1"/>
</dbReference>
<sequence>MATTTSSTGHIRKRQYQPSITSFFGNRDTNASTSDLRRGTTSPLSPPLPAETQASLLSVGMRVRKSVPEGYKTHKTVPVQGFPFPSTAPPKLPAASSYSTASTRELTPFCGLHKTGGWSAQPPSSAPAVMQEDDEGVPGLMWSQSAPSSTQNSVTSMSSTPSAPSKKRGYDEDVEEEMDAYFDKAEAAESFSQQALPSTRPLAKMKGTTNHQSAVRIFGTDDFEEAGFLVPDGMEVDSSD</sequence>
<evidence type="ECO:0000256" key="1">
    <source>
        <dbReference type="ARBA" id="ARBA00004123"/>
    </source>
</evidence>
<reference evidence="7" key="1">
    <citation type="submission" date="2023-04" db="EMBL/GenBank/DDBJ databases">
        <title>Black Yeasts Isolated from many extreme environments.</title>
        <authorList>
            <person name="Coleine C."/>
            <person name="Stajich J.E."/>
            <person name="Selbmann L."/>
        </authorList>
    </citation>
    <scope>NUCLEOTIDE SEQUENCE</scope>
    <source>
        <strain evidence="7">CCFEE 5312</strain>
    </source>
</reference>
<dbReference type="EMBL" id="JAWDJX010000003">
    <property type="protein sequence ID" value="KAK3057579.1"/>
    <property type="molecule type" value="Genomic_DNA"/>
</dbReference>
<evidence type="ECO:0000256" key="2">
    <source>
        <dbReference type="ARBA" id="ARBA00004496"/>
    </source>
</evidence>
<dbReference type="GO" id="GO:0008104">
    <property type="term" value="P:intracellular protein localization"/>
    <property type="evidence" value="ECO:0007669"/>
    <property type="project" value="TreeGrafter"/>
</dbReference>
<comment type="subcellular location">
    <subcellularLocation>
        <location evidence="2">Cytoplasm</location>
    </subcellularLocation>
    <subcellularLocation>
        <location evidence="1">Nucleus</location>
    </subcellularLocation>
</comment>
<keyword evidence="4" id="KW-0963">Cytoplasm</keyword>
<feature type="region of interest" description="Disordered" evidence="6">
    <location>
        <begin position="72"/>
        <end position="99"/>
    </location>
</feature>
<comment type="caution">
    <text evidence="7">The sequence shown here is derived from an EMBL/GenBank/DDBJ whole genome shotgun (WGS) entry which is preliminary data.</text>
</comment>
<dbReference type="GO" id="GO:0005737">
    <property type="term" value="C:cytoplasm"/>
    <property type="evidence" value="ECO:0007669"/>
    <property type="project" value="UniProtKB-SubCell"/>
</dbReference>